<accession>A0ABW0NMD1</accession>
<name>A0ABW0NMD1_9MICO</name>
<dbReference type="Pfam" id="PF01925">
    <property type="entry name" value="TauE"/>
    <property type="match status" value="1"/>
</dbReference>
<proteinExistence type="inferred from homology"/>
<dbReference type="Proteomes" id="UP001596039">
    <property type="component" value="Unassembled WGS sequence"/>
</dbReference>
<keyword evidence="3" id="KW-0813">Transport</keyword>
<comment type="subcellular location">
    <subcellularLocation>
        <location evidence="1 8">Cell membrane</location>
        <topology evidence="1 8">Multi-pass membrane protein</topology>
    </subcellularLocation>
</comment>
<gene>
    <name evidence="9" type="ORF">ACFPJ4_00735</name>
</gene>
<evidence type="ECO:0000313" key="10">
    <source>
        <dbReference type="Proteomes" id="UP001596039"/>
    </source>
</evidence>
<keyword evidence="4 8" id="KW-1003">Cell membrane</keyword>
<keyword evidence="10" id="KW-1185">Reference proteome</keyword>
<feature type="transmembrane region" description="Helical" evidence="8">
    <location>
        <begin position="101"/>
        <end position="119"/>
    </location>
</feature>
<comment type="similarity">
    <text evidence="2 8">Belongs to the 4-toluene sulfonate uptake permease (TSUP) (TC 2.A.102) family.</text>
</comment>
<feature type="transmembrane region" description="Helical" evidence="8">
    <location>
        <begin position="231"/>
        <end position="252"/>
    </location>
</feature>
<evidence type="ECO:0000256" key="8">
    <source>
        <dbReference type="RuleBase" id="RU363041"/>
    </source>
</evidence>
<dbReference type="InterPro" id="IPR002781">
    <property type="entry name" value="TM_pro_TauE-like"/>
</dbReference>
<feature type="transmembrane region" description="Helical" evidence="8">
    <location>
        <begin position="139"/>
        <end position="169"/>
    </location>
</feature>
<dbReference type="PANTHER" id="PTHR30269">
    <property type="entry name" value="TRANSMEMBRANE PROTEIN YFCA"/>
    <property type="match status" value="1"/>
</dbReference>
<evidence type="ECO:0000313" key="9">
    <source>
        <dbReference type="EMBL" id="MFC5500758.1"/>
    </source>
</evidence>
<evidence type="ECO:0000256" key="5">
    <source>
        <dbReference type="ARBA" id="ARBA00022692"/>
    </source>
</evidence>
<reference evidence="10" key="1">
    <citation type="journal article" date="2019" name="Int. J. Syst. Evol. Microbiol.">
        <title>The Global Catalogue of Microorganisms (GCM) 10K type strain sequencing project: providing services to taxonomists for standard genome sequencing and annotation.</title>
        <authorList>
            <consortium name="The Broad Institute Genomics Platform"/>
            <consortium name="The Broad Institute Genome Sequencing Center for Infectious Disease"/>
            <person name="Wu L."/>
            <person name="Ma J."/>
        </authorList>
    </citation>
    <scope>NUCLEOTIDE SEQUENCE [LARGE SCALE GENOMIC DNA]</scope>
    <source>
        <strain evidence="10">CGMCC 4.6997</strain>
    </source>
</reference>
<organism evidence="9 10">
    <name type="scientific">Lysinimonas soli</name>
    <dbReference type="NCBI Taxonomy" id="1074233"/>
    <lineage>
        <taxon>Bacteria</taxon>
        <taxon>Bacillati</taxon>
        <taxon>Actinomycetota</taxon>
        <taxon>Actinomycetes</taxon>
        <taxon>Micrococcales</taxon>
        <taxon>Microbacteriaceae</taxon>
        <taxon>Lysinimonas</taxon>
    </lineage>
</organism>
<feature type="transmembrane region" description="Helical" evidence="8">
    <location>
        <begin position="189"/>
        <end position="219"/>
    </location>
</feature>
<sequence>MDPTALHLAFLTAAGVAAGIIGTAGGITSLVAYPALLAVGIPPLSANVTNSIALLGSGLGSSLGSRPELREHGATVRRWAPIAVIGAVAGAVLLLATPPGVFAWVVPFLVASAAALLLLQPRITRWHTARDRPIAGWSILAAVFGVAVYDGYFGAGSGVLMIAVILILIDHELARANALKNVLLFIADLLPAVLFALAGPVVWAAVLPLGLGALGGGLIGPHLMRRAPRNALRIAIALLGFGLAAWLLAQAIGG</sequence>
<evidence type="ECO:0000256" key="4">
    <source>
        <dbReference type="ARBA" id="ARBA00022475"/>
    </source>
</evidence>
<evidence type="ECO:0000256" key="6">
    <source>
        <dbReference type="ARBA" id="ARBA00022989"/>
    </source>
</evidence>
<dbReference type="RefSeq" id="WP_386738367.1">
    <property type="nucleotide sequence ID" value="NZ_JBHSMG010000001.1"/>
</dbReference>
<evidence type="ECO:0000256" key="7">
    <source>
        <dbReference type="ARBA" id="ARBA00023136"/>
    </source>
</evidence>
<protein>
    <recommendedName>
        <fullName evidence="8">Probable membrane transporter protein</fullName>
    </recommendedName>
</protein>
<dbReference type="PANTHER" id="PTHR30269:SF0">
    <property type="entry name" value="MEMBRANE TRANSPORTER PROTEIN YFCA-RELATED"/>
    <property type="match status" value="1"/>
</dbReference>
<feature type="transmembrane region" description="Helical" evidence="8">
    <location>
        <begin position="35"/>
        <end position="55"/>
    </location>
</feature>
<evidence type="ECO:0000256" key="2">
    <source>
        <dbReference type="ARBA" id="ARBA00009142"/>
    </source>
</evidence>
<keyword evidence="7 8" id="KW-0472">Membrane</keyword>
<feature type="transmembrane region" description="Helical" evidence="8">
    <location>
        <begin position="76"/>
        <end position="95"/>
    </location>
</feature>
<evidence type="ECO:0000256" key="3">
    <source>
        <dbReference type="ARBA" id="ARBA00022448"/>
    </source>
</evidence>
<dbReference type="InterPro" id="IPR052017">
    <property type="entry name" value="TSUP"/>
</dbReference>
<keyword evidence="5 8" id="KW-0812">Transmembrane</keyword>
<dbReference type="EMBL" id="JBHSMG010000001">
    <property type="protein sequence ID" value="MFC5500758.1"/>
    <property type="molecule type" value="Genomic_DNA"/>
</dbReference>
<evidence type="ECO:0000256" key="1">
    <source>
        <dbReference type="ARBA" id="ARBA00004651"/>
    </source>
</evidence>
<keyword evidence="6 8" id="KW-1133">Transmembrane helix</keyword>
<comment type="caution">
    <text evidence="9">The sequence shown here is derived from an EMBL/GenBank/DDBJ whole genome shotgun (WGS) entry which is preliminary data.</text>
</comment>